<dbReference type="RefSeq" id="WP_123846737.1">
    <property type="nucleotide sequence ID" value="NZ_RPDH01000001.1"/>
</dbReference>
<keyword evidence="1" id="KW-0812">Transmembrane</keyword>
<feature type="domain" description="FecR protein" evidence="2">
    <location>
        <begin position="174"/>
        <end position="270"/>
    </location>
</feature>
<proteinExistence type="predicted"/>
<dbReference type="PIRSF" id="PIRSF018266">
    <property type="entry name" value="FecR"/>
    <property type="match status" value="1"/>
</dbReference>
<sequence length="381" mass="41710">MTKEEALQFIRKFRSGQYAPEEHAAFREWLNSLPAEETEELMADFAHPFLAEEAPAVAPELSWQRIEARIRPVQRRRWPLYAAAAAVLGIIAAASVWLMQPVPGKIQPTQATVHTVQPAANKAVLTLGDGSLITLDSAANGQLARQGQTSVLKSGTGQLQYDQQGPEDAVQFNTLATPRGGQFQLVLPDGSKVWLNAASSLRFPTAFHGTERRVELQGEAYFEIAHNKKMPFRVTTANDLTITVLGTHFNVMAYADESSLKTTLLEGSVQLNRGGTTQLLKPGQEGRLHKQSGTLSVAPADVEEAIAWKNGIFQFEHADITAIARQLARWYDVDVVIAGPLPQKNFVGVMSRNAPLESVLKVLGSTGVQFKLEGRRLIVTP</sequence>
<evidence type="ECO:0000259" key="3">
    <source>
        <dbReference type="Pfam" id="PF16344"/>
    </source>
</evidence>
<dbReference type="Proteomes" id="UP000278351">
    <property type="component" value="Unassembled WGS sequence"/>
</dbReference>
<dbReference type="Gene3D" id="2.60.120.1440">
    <property type="match status" value="1"/>
</dbReference>
<keyword evidence="5" id="KW-1185">Reference proteome</keyword>
<dbReference type="PANTHER" id="PTHR30273:SF2">
    <property type="entry name" value="PROTEIN FECR"/>
    <property type="match status" value="1"/>
</dbReference>
<dbReference type="GO" id="GO:0016989">
    <property type="term" value="F:sigma factor antagonist activity"/>
    <property type="evidence" value="ECO:0007669"/>
    <property type="project" value="TreeGrafter"/>
</dbReference>
<organism evidence="4 5">
    <name type="scientific">Chitinophaga lutea</name>
    <dbReference type="NCBI Taxonomy" id="2488634"/>
    <lineage>
        <taxon>Bacteria</taxon>
        <taxon>Pseudomonadati</taxon>
        <taxon>Bacteroidota</taxon>
        <taxon>Chitinophagia</taxon>
        <taxon>Chitinophagales</taxon>
        <taxon>Chitinophagaceae</taxon>
        <taxon>Chitinophaga</taxon>
    </lineage>
</organism>
<name>A0A3N4QRL8_9BACT</name>
<dbReference type="FunFam" id="2.60.120.1440:FF:000001">
    <property type="entry name" value="Putative anti-sigma factor"/>
    <property type="match status" value="1"/>
</dbReference>
<keyword evidence="1" id="KW-1133">Transmembrane helix</keyword>
<dbReference type="Gene3D" id="3.55.50.30">
    <property type="match status" value="1"/>
</dbReference>
<reference evidence="4 5" key="1">
    <citation type="submission" date="2018-11" db="EMBL/GenBank/DDBJ databases">
        <title>Chitinophaga lutea sp.nov., isolate from arsenic contaminated soil.</title>
        <authorList>
            <person name="Zong Y."/>
        </authorList>
    </citation>
    <scope>NUCLEOTIDE SEQUENCE [LARGE SCALE GENOMIC DNA]</scope>
    <source>
        <strain evidence="4 5">ZY74</strain>
    </source>
</reference>
<dbReference type="Pfam" id="PF16344">
    <property type="entry name" value="FecR_C"/>
    <property type="match status" value="1"/>
</dbReference>
<evidence type="ECO:0000259" key="2">
    <source>
        <dbReference type="Pfam" id="PF04773"/>
    </source>
</evidence>
<dbReference type="EMBL" id="RPDH01000001">
    <property type="protein sequence ID" value="RPE14224.1"/>
    <property type="molecule type" value="Genomic_DNA"/>
</dbReference>
<dbReference type="InterPro" id="IPR012373">
    <property type="entry name" value="Ferrdict_sens_TM"/>
</dbReference>
<protein>
    <submittedName>
        <fullName evidence="4">DUF4974 domain-containing protein</fullName>
    </submittedName>
</protein>
<dbReference type="InterPro" id="IPR032508">
    <property type="entry name" value="FecR_C"/>
</dbReference>
<dbReference type="AlphaFoldDB" id="A0A3N4QRL8"/>
<feature type="transmembrane region" description="Helical" evidence="1">
    <location>
        <begin position="78"/>
        <end position="99"/>
    </location>
</feature>
<gene>
    <name evidence="4" type="ORF">EGT74_12190</name>
</gene>
<evidence type="ECO:0000313" key="4">
    <source>
        <dbReference type="EMBL" id="RPE14224.1"/>
    </source>
</evidence>
<keyword evidence="1" id="KW-0472">Membrane</keyword>
<dbReference type="PANTHER" id="PTHR30273">
    <property type="entry name" value="PERIPLASMIC SIGNAL SENSOR AND SIGMA FACTOR ACTIVATOR FECR-RELATED"/>
    <property type="match status" value="1"/>
</dbReference>
<dbReference type="InterPro" id="IPR006860">
    <property type="entry name" value="FecR"/>
</dbReference>
<accession>A0A3N4QRL8</accession>
<dbReference type="Pfam" id="PF04773">
    <property type="entry name" value="FecR"/>
    <property type="match status" value="1"/>
</dbReference>
<comment type="caution">
    <text evidence="4">The sequence shown here is derived from an EMBL/GenBank/DDBJ whole genome shotgun (WGS) entry which is preliminary data.</text>
</comment>
<feature type="domain" description="Protein FecR C-terminal" evidence="3">
    <location>
        <begin position="313"/>
        <end position="379"/>
    </location>
</feature>
<evidence type="ECO:0000256" key="1">
    <source>
        <dbReference type="SAM" id="Phobius"/>
    </source>
</evidence>
<dbReference type="OrthoDB" id="625980at2"/>
<evidence type="ECO:0000313" key="5">
    <source>
        <dbReference type="Proteomes" id="UP000278351"/>
    </source>
</evidence>